<protein>
    <submittedName>
        <fullName evidence="1">Uncharacterized protein</fullName>
    </submittedName>
</protein>
<dbReference type="Proteomes" id="UP000824123">
    <property type="component" value="Unassembled WGS sequence"/>
</dbReference>
<name>A0A9D1S427_9FIRM</name>
<organism evidence="1 2">
    <name type="scientific">Candidatus Fimadaptatus faecigallinarum</name>
    <dbReference type="NCBI Taxonomy" id="2840814"/>
    <lineage>
        <taxon>Bacteria</taxon>
        <taxon>Bacillati</taxon>
        <taxon>Bacillota</taxon>
        <taxon>Clostridia</taxon>
        <taxon>Eubacteriales</taxon>
        <taxon>Candidatus Fimadaptatus</taxon>
    </lineage>
</organism>
<reference evidence="1" key="2">
    <citation type="journal article" date="2021" name="PeerJ">
        <title>Extensive microbial diversity within the chicken gut microbiome revealed by metagenomics and culture.</title>
        <authorList>
            <person name="Gilroy R."/>
            <person name="Ravi A."/>
            <person name="Getino M."/>
            <person name="Pursley I."/>
            <person name="Horton D.L."/>
            <person name="Alikhan N.F."/>
            <person name="Baker D."/>
            <person name="Gharbi K."/>
            <person name="Hall N."/>
            <person name="Watson M."/>
            <person name="Adriaenssens E.M."/>
            <person name="Foster-Nyarko E."/>
            <person name="Jarju S."/>
            <person name="Secka A."/>
            <person name="Antonio M."/>
            <person name="Oren A."/>
            <person name="Chaudhuri R.R."/>
            <person name="La Ragione R."/>
            <person name="Hildebrand F."/>
            <person name="Pallen M.J."/>
        </authorList>
    </citation>
    <scope>NUCLEOTIDE SEQUENCE</scope>
    <source>
        <strain evidence="1">ChiSxjej2B14-8506</strain>
    </source>
</reference>
<sequence>MQDVNEVIRTALSGLPCPASREPAAGAAEQYVSWFEVSATPTVHASNTAQRIVHVIQVDIYSRPHYHMLLAEVLLALKGAGLTVSEWGPEDYEEDTGYHHMPISVGWAQTIGGVE</sequence>
<dbReference type="EMBL" id="DVNK01000006">
    <property type="protein sequence ID" value="HIU45802.1"/>
    <property type="molecule type" value="Genomic_DNA"/>
</dbReference>
<comment type="caution">
    <text evidence="1">The sequence shown here is derived from an EMBL/GenBank/DDBJ whole genome shotgun (WGS) entry which is preliminary data.</text>
</comment>
<accession>A0A9D1S427</accession>
<gene>
    <name evidence="1" type="ORF">IAC59_00910</name>
</gene>
<proteinExistence type="predicted"/>
<evidence type="ECO:0000313" key="2">
    <source>
        <dbReference type="Proteomes" id="UP000824123"/>
    </source>
</evidence>
<dbReference type="AlphaFoldDB" id="A0A9D1S427"/>
<reference evidence="1" key="1">
    <citation type="submission" date="2020-10" db="EMBL/GenBank/DDBJ databases">
        <authorList>
            <person name="Gilroy R."/>
        </authorList>
    </citation>
    <scope>NUCLEOTIDE SEQUENCE</scope>
    <source>
        <strain evidence="1">ChiSxjej2B14-8506</strain>
    </source>
</reference>
<evidence type="ECO:0000313" key="1">
    <source>
        <dbReference type="EMBL" id="HIU45802.1"/>
    </source>
</evidence>